<dbReference type="InterPro" id="IPR036010">
    <property type="entry name" value="2Fe-2S_ferredoxin-like_sf"/>
</dbReference>
<dbReference type="InterPro" id="IPR052911">
    <property type="entry name" value="Corrinoid_activation_enz"/>
</dbReference>
<evidence type="ECO:0000313" key="2">
    <source>
        <dbReference type="EMBL" id="GAI15701.1"/>
    </source>
</evidence>
<proteinExistence type="predicted"/>
<dbReference type="PANTHER" id="PTHR42895">
    <property type="entry name" value="IRON-SULFUR CLUSTER-BINDING PROTEIN-RELATED"/>
    <property type="match status" value="1"/>
</dbReference>
<protein>
    <recommendedName>
        <fullName evidence="1">2Fe-2S ferredoxin-type domain-containing protein</fullName>
    </recommendedName>
</protein>
<organism evidence="2">
    <name type="scientific">marine sediment metagenome</name>
    <dbReference type="NCBI Taxonomy" id="412755"/>
    <lineage>
        <taxon>unclassified sequences</taxon>
        <taxon>metagenomes</taxon>
        <taxon>ecological metagenomes</taxon>
    </lineage>
</organism>
<dbReference type="InterPro" id="IPR012675">
    <property type="entry name" value="Beta-grasp_dom_sf"/>
</dbReference>
<dbReference type="InterPro" id="IPR001041">
    <property type="entry name" value="2Fe-2S_ferredoxin-type"/>
</dbReference>
<dbReference type="Gene3D" id="3.10.20.30">
    <property type="match status" value="1"/>
</dbReference>
<name>X1MC81_9ZZZZ</name>
<dbReference type="AlphaFoldDB" id="X1MC81"/>
<dbReference type="PROSITE" id="PS51085">
    <property type="entry name" value="2FE2S_FER_2"/>
    <property type="match status" value="1"/>
</dbReference>
<dbReference type="PANTHER" id="PTHR42895:SF2">
    <property type="entry name" value="IRON-SULFUR CLUSTER PROTEIN"/>
    <property type="match status" value="1"/>
</dbReference>
<sequence length="125" mass="13679">MTKDSPNKKVKIHFDPENVDIVVGKGENLLQAAIAAGVHIYASCGGAGTCGTCKVLIEEGQVETTRTEKVSEEEYQQGIRQACQSRVLTDLIVYVPVESRLEKAVMSREKEVVAEALATGWRFKP</sequence>
<dbReference type="CDD" id="cd00207">
    <property type="entry name" value="fer2"/>
    <property type="match status" value="1"/>
</dbReference>
<gene>
    <name evidence="2" type="ORF">S06H3_11396</name>
</gene>
<dbReference type="SUPFAM" id="SSF54292">
    <property type="entry name" value="2Fe-2S ferredoxin-like"/>
    <property type="match status" value="1"/>
</dbReference>
<dbReference type="Pfam" id="PF00111">
    <property type="entry name" value="Fer2"/>
    <property type="match status" value="1"/>
</dbReference>
<reference evidence="2" key="1">
    <citation type="journal article" date="2014" name="Front. Microbiol.">
        <title>High frequency of phylogenetically diverse reductive dehalogenase-homologous genes in deep subseafloor sedimentary metagenomes.</title>
        <authorList>
            <person name="Kawai M."/>
            <person name="Futagami T."/>
            <person name="Toyoda A."/>
            <person name="Takaki Y."/>
            <person name="Nishi S."/>
            <person name="Hori S."/>
            <person name="Arai W."/>
            <person name="Tsubouchi T."/>
            <person name="Morono Y."/>
            <person name="Uchiyama I."/>
            <person name="Ito T."/>
            <person name="Fujiyama A."/>
            <person name="Inagaki F."/>
            <person name="Takami H."/>
        </authorList>
    </citation>
    <scope>NUCLEOTIDE SEQUENCE</scope>
    <source>
        <strain evidence="2">Expedition CK06-06</strain>
    </source>
</reference>
<dbReference type="EMBL" id="BARV01005509">
    <property type="protein sequence ID" value="GAI15701.1"/>
    <property type="molecule type" value="Genomic_DNA"/>
</dbReference>
<evidence type="ECO:0000259" key="1">
    <source>
        <dbReference type="PROSITE" id="PS51085"/>
    </source>
</evidence>
<dbReference type="GO" id="GO:0051536">
    <property type="term" value="F:iron-sulfur cluster binding"/>
    <property type="evidence" value="ECO:0007669"/>
    <property type="project" value="InterPro"/>
</dbReference>
<comment type="caution">
    <text evidence="2">The sequence shown here is derived from an EMBL/GenBank/DDBJ whole genome shotgun (WGS) entry which is preliminary data.</text>
</comment>
<feature type="domain" description="2Fe-2S ferredoxin-type" evidence="1">
    <location>
        <begin position="8"/>
        <end position="99"/>
    </location>
</feature>
<feature type="non-terminal residue" evidence="2">
    <location>
        <position position="125"/>
    </location>
</feature>
<accession>X1MC81</accession>